<gene>
    <name evidence="2" type="ORF">Ciccas_006149</name>
</gene>
<accession>A0ABD2Q929</accession>
<name>A0ABD2Q929_9PLAT</name>
<comment type="caution">
    <text evidence="2">The sequence shown here is derived from an EMBL/GenBank/DDBJ whole genome shotgun (WGS) entry which is preliminary data.</text>
</comment>
<evidence type="ECO:0000313" key="3">
    <source>
        <dbReference type="Proteomes" id="UP001626550"/>
    </source>
</evidence>
<keyword evidence="3" id="KW-1185">Reference proteome</keyword>
<proteinExistence type="predicted"/>
<evidence type="ECO:0000259" key="1">
    <source>
        <dbReference type="Pfam" id="PF08064"/>
    </source>
</evidence>
<protein>
    <recommendedName>
        <fullName evidence="1">UME domain-containing protein</fullName>
    </recommendedName>
</protein>
<dbReference type="Pfam" id="PF08064">
    <property type="entry name" value="UME"/>
    <property type="match status" value="1"/>
</dbReference>
<dbReference type="Proteomes" id="UP001626550">
    <property type="component" value="Unassembled WGS sequence"/>
</dbReference>
<sequence>MAVILNMDKSLSHLFIWLERLLQVSYNDLNYELMSPIFTGLVLRGDQESHLRIRQLVAEAPWLGKVQEYVSKIVQLCVIPPLIVSLFTCCPDATFRKNSLKFLEHHLNLPVDRIVRLNDISRLLHNFIQQLDHNFNSVHEGLTWLALLSSDRRKQPKEPAQLVESFLSDHLCGILAHFDSILLNDSISLDERVQALGSITQLINLLPARVVSRMRAKFLTTMKCFHFSLRKNHMPFELII</sequence>
<organism evidence="2 3">
    <name type="scientific">Cichlidogyrus casuarinus</name>
    <dbReference type="NCBI Taxonomy" id="1844966"/>
    <lineage>
        <taxon>Eukaryota</taxon>
        <taxon>Metazoa</taxon>
        <taxon>Spiralia</taxon>
        <taxon>Lophotrochozoa</taxon>
        <taxon>Platyhelminthes</taxon>
        <taxon>Monogenea</taxon>
        <taxon>Monopisthocotylea</taxon>
        <taxon>Dactylogyridea</taxon>
        <taxon>Ancyrocephalidae</taxon>
        <taxon>Cichlidogyrus</taxon>
    </lineage>
</organism>
<dbReference type="EMBL" id="JBJKFK010000797">
    <property type="protein sequence ID" value="KAL3315221.1"/>
    <property type="molecule type" value="Genomic_DNA"/>
</dbReference>
<reference evidence="2 3" key="1">
    <citation type="submission" date="2024-11" db="EMBL/GenBank/DDBJ databases">
        <title>Adaptive evolution of stress response genes in parasites aligns with host niche diversity.</title>
        <authorList>
            <person name="Hahn C."/>
            <person name="Resl P."/>
        </authorList>
    </citation>
    <scope>NUCLEOTIDE SEQUENCE [LARGE SCALE GENOMIC DNA]</scope>
    <source>
        <strain evidence="2">EGGRZ-B1_66</strain>
        <tissue evidence="2">Body</tissue>
    </source>
</reference>
<feature type="domain" description="UME" evidence="1">
    <location>
        <begin position="166"/>
        <end position="223"/>
    </location>
</feature>
<dbReference type="AlphaFoldDB" id="A0ABD2Q929"/>
<dbReference type="InterPro" id="IPR012993">
    <property type="entry name" value="UME"/>
</dbReference>
<evidence type="ECO:0000313" key="2">
    <source>
        <dbReference type="EMBL" id="KAL3315221.1"/>
    </source>
</evidence>